<comment type="caution">
    <text evidence="1">The sequence shown here is derived from an EMBL/GenBank/DDBJ whole genome shotgun (WGS) entry which is preliminary data.</text>
</comment>
<dbReference type="Gene3D" id="3.40.50.150">
    <property type="entry name" value="Vaccinia Virus protein VP39"/>
    <property type="match status" value="1"/>
</dbReference>
<evidence type="ECO:0000313" key="1">
    <source>
        <dbReference type="EMBL" id="KAK9841586.1"/>
    </source>
</evidence>
<sequence length="370" mass="39575">MADGANEADFLEALIASERVEDWLQIIRSGTKQPRLTALKELAAAVSESESYAEEAQVAGAAGILTKLLAASSPADEDEESETQLIAKALTALCGHLAAIHQEHTFEYGGHSVVIKQGCLGEGLGARIWAVAHLMCRRLVEKPELVRGKHVLEIGSGCGLCGILAAKLGAAEVVLTDNEETVLLNLQTCMAANKVPSSSISISSKPADVPSCTSHDGASLAADVQASSICWSQGNMQICCLEWHNDWLRCQGRKNCCHGGKIGSDACTPPTLAVDEQFDFVLGTDVIYEEQHPELVAAVLAQRLNPGGQALLCCAVRSQALFDEFAQHVHAFNLLMTSQQIDPPHVKQGVFGQPHEYEGGFVLVTVTRRQ</sequence>
<organism evidence="1 2">
    <name type="scientific">Apatococcus lobatus</name>
    <dbReference type="NCBI Taxonomy" id="904363"/>
    <lineage>
        <taxon>Eukaryota</taxon>
        <taxon>Viridiplantae</taxon>
        <taxon>Chlorophyta</taxon>
        <taxon>core chlorophytes</taxon>
        <taxon>Trebouxiophyceae</taxon>
        <taxon>Chlorellales</taxon>
        <taxon>Chlorellaceae</taxon>
        <taxon>Apatococcus</taxon>
    </lineage>
</organism>
<keyword evidence="2" id="KW-1185">Reference proteome</keyword>
<accession>A0AAW1S7V0</accession>
<dbReference type="Pfam" id="PF10294">
    <property type="entry name" value="Methyltransf_16"/>
    <property type="match status" value="1"/>
</dbReference>
<dbReference type="InterPro" id="IPR019410">
    <property type="entry name" value="Methyltransf_16"/>
</dbReference>
<dbReference type="Proteomes" id="UP001438707">
    <property type="component" value="Unassembled WGS sequence"/>
</dbReference>
<proteinExistence type="predicted"/>
<dbReference type="SUPFAM" id="SSF53335">
    <property type="entry name" value="S-adenosyl-L-methionine-dependent methyltransferases"/>
    <property type="match status" value="1"/>
</dbReference>
<reference evidence="1 2" key="1">
    <citation type="journal article" date="2024" name="Nat. Commun.">
        <title>Phylogenomics reveals the evolutionary origins of lichenization in chlorophyte algae.</title>
        <authorList>
            <person name="Puginier C."/>
            <person name="Libourel C."/>
            <person name="Otte J."/>
            <person name="Skaloud P."/>
            <person name="Haon M."/>
            <person name="Grisel S."/>
            <person name="Petersen M."/>
            <person name="Berrin J.G."/>
            <person name="Delaux P.M."/>
            <person name="Dal Grande F."/>
            <person name="Keller J."/>
        </authorList>
    </citation>
    <scope>NUCLEOTIDE SEQUENCE [LARGE SCALE GENOMIC DNA]</scope>
    <source>
        <strain evidence="1 2">SAG 2145</strain>
    </source>
</reference>
<dbReference type="PANTHER" id="PTHR14614">
    <property type="entry name" value="HEPATOCELLULAR CARCINOMA-ASSOCIATED ANTIGEN"/>
    <property type="match status" value="1"/>
</dbReference>
<dbReference type="PANTHER" id="PTHR14614:SF157">
    <property type="entry name" value="METHYLTRANSFERASE TYPE 12 DOMAIN-CONTAINING PROTEIN"/>
    <property type="match status" value="1"/>
</dbReference>
<evidence type="ECO:0000313" key="2">
    <source>
        <dbReference type="Proteomes" id="UP001438707"/>
    </source>
</evidence>
<dbReference type="EMBL" id="JALJOS010000003">
    <property type="protein sequence ID" value="KAK9841586.1"/>
    <property type="molecule type" value="Genomic_DNA"/>
</dbReference>
<gene>
    <name evidence="1" type="ORF">WJX74_008328</name>
</gene>
<name>A0AAW1S7V0_9CHLO</name>
<dbReference type="InterPro" id="IPR029063">
    <property type="entry name" value="SAM-dependent_MTases_sf"/>
</dbReference>
<dbReference type="AlphaFoldDB" id="A0AAW1S7V0"/>
<protein>
    <submittedName>
        <fullName evidence="1">Uncharacterized protein</fullName>
    </submittedName>
</protein>